<evidence type="ECO:0000313" key="1">
    <source>
        <dbReference type="EMBL" id="KFM70172.1"/>
    </source>
</evidence>
<evidence type="ECO:0000313" key="2">
    <source>
        <dbReference type="Proteomes" id="UP000054359"/>
    </source>
</evidence>
<feature type="non-terminal residue" evidence="1">
    <location>
        <position position="53"/>
    </location>
</feature>
<dbReference type="AlphaFoldDB" id="A0A087TYI3"/>
<dbReference type="OrthoDB" id="6485764at2759"/>
<gene>
    <name evidence="1" type="ORF">X975_18086</name>
</gene>
<reference evidence="1 2" key="1">
    <citation type="submission" date="2013-11" db="EMBL/GenBank/DDBJ databases">
        <title>Genome sequencing of Stegodyphus mimosarum.</title>
        <authorList>
            <person name="Bechsgaard J."/>
        </authorList>
    </citation>
    <scope>NUCLEOTIDE SEQUENCE [LARGE SCALE GENOMIC DNA]</scope>
</reference>
<sequence>MKETHYALTHTTHNLLEMKQYYIEELKMKYFLCGKAQTDSLEERFRKYRFLAG</sequence>
<keyword evidence="2" id="KW-1185">Reference proteome</keyword>
<name>A0A087TYI3_STEMI</name>
<organism evidence="1 2">
    <name type="scientific">Stegodyphus mimosarum</name>
    <name type="common">African social velvet spider</name>
    <dbReference type="NCBI Taxonomy" id="407821"/>
    <lineage>
        <taxon>Eukaryota</taxon>
        <taxon>Metazoa</taxon>
        <taxon>Ecdysozoa</taxon>
        <taxon>Arthropoda</taxon>
        <taxon>Chelicerata</taxon>
        <taxon>Arachnida</taxon>
        <taxon>Araneae</taxon>
        <taxon>Araneomorphae</taxon>
        <taxon>Entelegynae</taxon>
        <taxon>Eresoidea</taxon>
        <taxon>Eresidae</taxon>
        <taxon>Stegodyphus</taxon>
    </lineage>
</organism>
<proteinExistence type="predicted"/>
<dbReference type="EMBL" id="KK117330">
    <property type="protein sequence ID" value="KFM70172.1"/>
    <property type="molecule type" value="Genomic_DNA"/>
</dbReference>
<dbReference type="Proteomes" id="UP000054359">
    <property type="component" value="Unassembled WGS sequence"/>
</dbReference>
<accession>A0A087TYI3</accession>
<protein>
    <submittedName>
        <fullName evidence="1">Uncharacterized protein</fullName>
    </submittedName>
</protein>